<proteinExistence type="predicted"/>
<dbReference type="PANTHER" id="PTHR37784:SF4">
    <property type="entry name" value="TRANSCRIPTION FACTOR-LIKE PROTEIN EUC1"/>
    <property type="match status" value="1"/>
</dbReference>
<evidence type="ECO:0000313" key="4">
    <source>
        <dbReference type="EMBL" id="KAL0087277.1"/>
    </source>
</evidence>
<feature type="coiled-coil region" evidence="1">
    <location>
        <begin position="9"/>
        <end position="36"/>
    </location>
</feature>
<feature type="domain" description="Transcription activator GCR1-like" evidence="3">
    <location>
        <begin position="388"/>
        <end position="464"/>
    </location>
</feature>
<dbReference type="EMBL" id="JBCLYO010000007">
    <property type="protein sequence ID" value="KAL0087277.1"/>
    <property type="molecule type" value="Genomic_DNA"/>
</dbReference>
<organism evidence="4 5">
    <name type="scientific">Phycomyces blakesleeanus</name>
    <dbReference type="NCBI Taxonomy" id="4837"/>
    <lineage>
        <taxon>Eukaryota</taxon>
        <taxon>Fungi</taxon>
        <taxon>Fungi incertae sedis</taxon>
        <taxon>Mucoromycota</taxon>
        <taxon>Mucoromycotina</taxon>
        <taxon>Mucoromycetes</taxon>
        <taxon>Mucorales</taxon>
        <taxon>Phycomycetaceae</taxon>
        <taxon>Phycomyces</taxon>
    </lineage>
</organism>
<accession>A0ABR3B1M8</accession>
<dbReference type="InterPro" id="IPR052146">
    <property type="entry name" value="HOT1"/>
</dbReference>
<evidence type="ECO:0000313" key="5">
    <source>
        <dbReference type="Proteomes" id="UP001448207"/>
    </source>
</evidence>
<comment type="caution">
    <text evidence="4">The sequence shown here is derived from an EMBL/GenBank/DDBJ whole genome shotgun (WGS) entry which is preliminary data.</text>
</comment>
<name>A0ABR3B1M8_PHYBL</name>
<keyword evidence="5" id="KW-1185">Reference proteome</keyword>
<dbReference type="Gene3D" id="1.10.443.20">
    <property type="entry name" value="Centromere DNA-binding protein complex CBF3 subunit, domain 2"/>
    <property type="match status" value="1"/>
</dbReference>
<gene>
    <name evidence="4" type="ORF">J3Q64DRAFT_1833509</name>
</gene>
<evidence type="ECO:0000259" key="3">
    <source>
        <dbReference type="Pfam" id="PF12550"/>
    </source>
</evidence>
<keyword evidence="1" id="KW-0175">Coiled coil</keyword>
<reference evidence="4 5" key="1">
    <citation type="submission" date="2024-04" db="EMBL/GenBank/DDBJ databases">
        <title>Symmetric and asymmetric DNA N6-adenine methylation regulates different biological responses in Mucorales.</title>
        <authorList>
            <consortium name="Lawrence Berkeley National Laboratory"/>
            <person name="Lax C."/>
            <person name="Mondo S.J."/>
            <person name="Osorio-Concepcion M."/>
            <person name="Muszewska A."/>
            <person name="Corrochano-Luque M."/>
            <person name="Gutierrez G."/>
            <person name="Riley R."/>
            <person name="Lipzen A."/>
            <person name="Guo J."/>
            <person name="Hundley H."/>
            <person name="Amirebrahimi M."/>
            <person name="Ng V."/>
            <person name="Lorenzo-Gutierrez D."/>
            <person name="Binder U."/>
            <person name="Yang J."/>
            <person name="Song Y."/>
            <person name="Canovas D."/>
            <person name="Navarro E."/>
            <person name="Freitag M."/>
            <person name="Gabaldon T."/>
            <person name="Grigoriev I.V."/>
            <person name="Corrochano L.M."/>
            <person name="Nicolas F.E."/>
            <person name="Garre V."/>
        </authorList>
    </citation>
    <scope>NUCLEOTIDE SEQUENCE [LARGE SCALE GENOMIC DNA]</scope>
    <source>
        <strain evidence="4 5">L51</strain>
    </source>
</reference>
<dbReference type="Proteomes" id="UP001448207">
    <property type="component" value="Unassembled WGS sequence"/>
</dbReference>
<evidence type="ECO:0000256" key="2">
    <source>
        <dbReference type="SAM" id="MobiDB-lite"/>
    </source>
</evidence>
<dbReference type="Pfam" id="PF12550">
    <property type="entry name" value="GCR1_C"/>
    <property type="match status" value="1"/>
</dbReference>
<evidence type="ECO:0000256" key="1">
    <source>
        <dbReference type="SAM" id="Coils"/>
    </source>
</evidence>
<protein>
    <submittedName>
        <fullName evidence="4">Transcriptional activator of glycolytic enzymes-domain-containing protein</fullName>
    </submittedName>
</protein>
<feature type="region of interest" description="Disordered" evidence="2">
    <location>
        <begin position="333"/>
        <end position="355"/>
    </location>
</feature>
<feature type="compositionally biased region" description="Polar residues" evidence="2">
    <location>
        <begin position="334"/>
        <end position="346"/>
    </location>
</feature>
<dbReference type="InterPro" id="IPR022210">
    <property type="entry name" value="TF_GCR1-like"/>
</dbReference>
<sequence>MKAQIEELKLEIKISIENLNLEITALQSQLENRNILNQHTSPSVSAISSANTIRKPVSIFREITLKHIFKMISEDLGIEVTSNEKVMLNMCTKLVCDDMAAHPLVIALGPNPSWGSIPTSLGVSETEHQLQELHISEGTAIKDYSLALAPSFYSLFIICQGFYDTIILFISDASSSQCPSQLANVKLLSHATVIDMTISALDKDYQGLQIQLFALVKVVILGAMSNIPDILLIFSLVSDVFNDSVVLRKKYPNHYLCISKIFSTSLYQEFETQLSGAIGESTDKFQVSNRIQVVAPEIAAAMQARFDTMISSFNIIQAQNQFEFANARSVGLETRNTQSPASSDHTAPSVPSVTSASLGSSVLSAPSAPSSFTQVTNPDNNEEISPYYKISQKILTVTDMWREYSVGISGSPSIRFLEQSFRAKWRIHSHNKTESQFFSRRVHIYNKVKWLAKERYLTEEEVALLVKNKHHDLKISLNELAKRIADSGIIF</sequence>
<dbReference type="PANTHER" id="PTHR37784">
    <property type="entry name" value="PROTEIN MSN1"/>
    <property type="match status" value="1"/>
</dbReference>
<dbReference type="InterPro" id="IPR038279">
    <property type="entry name" value="Ndc10_dom2_sf"/>
</dbReference>